<dbReference type="Proteomes" id="UP000177515">
    <property type="component" value="Chromosome 1"/>
</dbReference>
<dbReference type="EMBL" id="CP017754">
    <property type="protein sequence ID" value="AOZ05889.1"/>
    <property type="molecule type" value="Genomic_DNA"/>
</dbReference>
<accession>A0ABM6F3C3</accession>
<gene>
    <name evidence="2" type="ORF">BKK80_08695</name>
</gene>
<dbReference type="RefSeq" id="WP_071068984.1">
    <property type="nucleotide sequence ID" value="NZ_CP017754.1"/>
</dbReference>
<evidence type="ECO:0000313" key="3">
    <source>
        <dbReference type="Proteomes" id="UP000177515"/>
    </source>
</evidence>
<protein>
    <recommendedName>
        <fullName evidence="4">DivIVA domain-containing protein</fullName>
    </recommendedName>
</protein>
<keyword evidence="1" id="KW-0175">Coiled coil</keyword>
<evidence type="ECO:0008006" key="4">
    <source>
        <dbReference type="Google" id="ProtNLM"/>
    </source>
</evidence>
<name>A0ABM6F3C3_9BURK</name>
<sequence>MLDLLKRVLGAARLGKTAPEPAQTRVRLFPKRYDPIGTDEDGYPIYSREDMEELFGGILAERLEAVRLEAEERARRLAQERAELAAVVDTVTTELPAARRRRL</sequence>
<reference evidence="2 3" key="1">
    <citation type="submission" date="2016-10" db="EMBL/GenBank/DDBJ databases">
        <title>Complete genome sequences of three Cupriavidus strains isolated from various Malaysian environments.</title>
        <authorList>
            <person name="Abdullah A.A.-A."/>
            <person name="Shafie N.A.H."/>
            <person name="Lau N.S."/>
        </authorList>
    </citation>
    <scope>NUCLEOTIDE SEQUENCE [LARGE SCALE GENOMIC DNA]</scope>
    <source>
        <strain evidence="2 3">USMAA1020</strain>
    </source>
</reference>
<keyword evidence="3" id="KW-1185">Reference proteome</keyword>
<evidence type="ECO:0000313" key="2">
    <source>
        <dbReference type="EMBL" id="AOZ05889.1"/>
    </source>
</evidence>
<organism evidence="2 3">
    <name type="scientific">Cupriavidus malaysiensis</name>
    <dbReference type="NCBI Taxonomy" id="367825"/>
    <lineage>
        <taxon>Bacteria</taxon>
        <taxon>Pseudomonadati</taxon>
        <taxon>Pseudomonadota</taxon>
        <taxon>Betaproteobacteria</taxon>
        <taxon>Burkholderiales</taxon>
        <taxon>Burkholderiaceae</taxon>
        <taxon>Cupriavidus</taxon>
    </lineage>
</organism>
<proteinExistence type="predicted"/>
<feature type="coiled-coil region" evidence="1">
    <location>
        <begin position="60"/>
        <end position="87"/>
    </location>
</feature>
<evidence type="ECO:0000256" key="1">
    <source>
        <dbReference type="SAM" id="Coils"/>
    </source>
</evidence>